<dbReference type="Gene3D" id="3.30.420.240">
    <property type="match status" value="1"/>
</dbReference>
<comment type="caution">
    <text evidence="3">The sequence shown here is derived from an EMBL/GenBank/DDBJ whole genome shotgun (WGS) entry which is preliminary data.</text>
</comment>
<feature type="domain" description="DOD-type homing endonuclease" evidence="2">
    <location>
        <begin position="199"/>
        <end position="335"/>
    </location>
</feature>
<dbReference type="Pfam" id="PF17289">
    <property type="entry name" value="Terminase_6C"/>
    <property type="match status" value="1"/>
</dbReference>
<dbReference type="Proteomes" id="UP001500618">
    <property type="component" value="Unassembled WGS sequence"/>
</dbReference>
<dbReference type="SUPFAM" id="SSF55608">
    <property type="entry name" value="Homing endonucleases"/>
    <property type="match status" value="1"/>
</dbReference>
<dbReference type="EMBL" id="BAAANY010000038">
    <property type="protein sequence ID" value="GAA1712269.1"/>
    <property type="molecule type" value="Genomic_DNA"/>
</dbReference>
<gene>
    <name evidence="3" type="ORF">GCM10009765_71750</name>
</gene>
<evidence type="ECO:0000313" key="3">
    <source>
        <dbReference type="EMBL" id="GAA1712269.1"/>
    </source>
</evidence>
<dbReference type="InterPro" id="IPR006142">
    <property type="entry name" value="INTEIN"/>
</dbReference>
<dbReference type="PROSITE" id="PS50819">
    <property type="entry name" value="INTEIN_ENDONUCLEASE"/>
    <property type="match status" value="1"/>
</dbReference>
<evidence type="ECO:0000256" key="1">
    <source>
        <dbReference type="ARBA" id="ARBA00022612"/>
    </source>
</evidence>
<accession>A0ABN2IUT9</accession>
<dbReference type="InterPro" id="IPR027417">
    <property type="entry name" value="P-loop_NTPase"/>
</dbReference>
<protein>
    <recommendedName>
        <fullName evidence="2">DOD-type homing endonuclease domain-containing protein</fullName>
    </recommendedName>
</protein>
<evidence type="ECO:0000259" key="2">
    <source>
        <dbReference type="PROSITE" id="PS50819"/>
    </source>
</evidence>
<sequence length="802" mass="88306">MTAAPERRLEILQRIYALKAYQWICDKQDCNGTSHPGFPHAHSRRNQRPTNDPDALIWLLLAGRGFGKALALDTPIPTPTGWTTMGGLAIGDRVLDDQGRPCQVVFATETQCDRECYRVVFDDGSVIVADAEHMWLTWDKRARKAHGRSIQPQYGPQIRTTIEIASTVIVQNGRERNHSVVNTGPLELPDRSLPIDPYVLGAWLGDGSSACAEITVSDEDADELLRALAAAGEPVTGPARRKEGARCATYPLGGARNRAQPRSTSLTARLRALGLLKNRHVPERYLRASQSQRLAVLQGLMDTDGSVIVGGHVEFCTTRQALADGVFELAVSLGHKPVKRAERARIEGRDVGPRWRVTWSPRHQVFRLARKATAVRMTTTQANRTAHRYIVACEQVPSVPVRCIAVDSPSHLFLAGRTMIPTHNTRSAAEWSKTRMLGEPKHRLGIVVPRFADGRDVCVEGESGLLSVLPDDRVKDWNRSLGELKLANGSIARIYAADTEKSAETLRGPQFHSLWYEELANQRYGPVAWDLGMMALRLGSDPRVCVSTTPKPTKLIKELVVDPQVHVTRGSTYDNAANLPAVILERLRAKYEGTTIGRQELHAEVLDDIEGALFTLDLIERARILESGCPEMDRIVVAVDPATTSTAQSDETGVVVVGQHADQLYVLADLSGTYTPSEWATVAVQAYYDSNADRIVAETNQGGDMVETVVRQVRLPDGRTGRNVPYRKVTATRGKVLRAEPVQALYEQRRVHHVGHLAELESQMTTWVPGTNGSPDRLDALVWGVSALAFKQARTLSFAGTA</sequence>
<dbReference type="PRINTS" id="PR00379">
    <property type="entry name" value="INTEIN"/>
</dbReference>
<dbReference type="SMART" id="SM00306">
    <property type="entry name" value="HintN"/>
    <property type="match status" value="1"/>
</dbReference>
<evidence type="ECO:0000313" key="4">
    <source>
        <dbReference type="Proteomes" id="UP001500618"/>
    </source>
</evidence>
<dbReference type="InterPro" id="IPR004042">
    <property type="entry name" value="Intein_endonuc_central"/>
</dbReference>
<dbReference type="Gene3D" id="3.10.28.10">
    <property type="entry name" value="Homing endonucleases"/>
    <property type="match status" value="1"/>
</dbReference>
<reference evidence="3 4" key="1">
    <citation type="journal article" date="2019" name="Int. J. Syst. Evol. Microbiol.">
        <title>The Global Catalogue of Microorganisms (GCM) 10K type strain sequencing project: providing services to taxonomists for standard genome sequencing and annotation.</title>
        <authorList>
            <consortium name="The Broad Institute Genomics Platform"/>
            <consortium name="The Broad Institute Genome Sequencing Center for Infectious Disease"/>
            <person name="Wu L."/>
            <person name="Ma J."/>
        </authorList>
    </citation>
    <scope>NUCLEOTIDE SEQUENCE [LARGE SCALE GENOMIC DNA]</scope>
    <source>
        <strain evidence="3 4">JCM 14718</strain>
    </source>
</reference>
<proteinExistence type="predicted"/>
<dbReference type="Gene3D" id="3.40.50.300">
    <property type="entry name" value="P-loop containing nucleotide triphosphate hydrolases"/>
    <property type="match status" value="1"/>
</dbReference>
<dbReference type="InterPro" id="IPR027434">
    <property type="entry name" value="Homing_endonucl"/>
</dbReference>
<dbReference type="InterPro" id="IPR035421">
    <property type="entry name" value="Terminase_6C"/>
</dbReference>
<dbReference type="Pfam" id="PF03237">
    <property type="entry name" value="Terminase_6N"/>
    <property type="match status" value="1"/>
</dbReference>
<dbReference type="InterPro" id="IPR003587">
    <property type="entry name" value="Hint_dom_N"/>
</dbReference>
<dbReference type="SUPFAM" id="SSF51294">
    <property type="entry name" value="Hedgehog/intein (Hint) domain"/>
    <property type="match status" value="1"/>
</dbReference>
<dbReference type="InterPro" id="IPR036844">
    <property type="entry name" value="Hint_dom_sf"/>
</dbReference>
<keyword evidence="4" id="KW-1185">Reference proteome</keyword>
<name>A0ABN2IUT9_9ACTN</name>
<organism evidence="3 4">
    <name type="scientific">Fodinicola feengrottensis</name>
    <dbReference type="NCBI Taxonomy" id="435914"/>
    <lineage>
        <taxon>Bacteria</taxon>
        <taxon>Bacillati</taxon>
        <taxon>Actinomycetota</taxon>
        <taxon>Actinomycetes</taxon>
        <taxon>Mycobacteriales</taxon>
        <taxon>Fodinicola</taxon>
    </lineage>
</organism>
<keyword evidence="1" id="KW-1188">Viral release from host cell</keyword>